<comment type="caution">
    <text evidence="2">The sequence shown here is derived from an EMBL/GenBank/DDBJ whole genome shotgun (WGS) entry which is preliminary data.</text>
</comment>
<evidence type="ECO:0000256" key="1">
    <source>
        <dbReference type="SAM" id="MobiDB-lite"/>
    </source>
</evidence>
<dbReference type="EMBL" id="JAQQWL010000015">
    <property type="protein sequence ID" value="KAK8041470.1"/>
    <property type="molecule type" value="Genomic_DNA"/>
</dbReference>
<proteinExistence type="predicted"/>
<reference evidence="2 3" key="1">
    <citation type="submission" date="2023-01" db="EMBL/GenBank/DDBJ databases">
        <title>Analysis of 21 Apiospora genomes using comparative genomics revels a genus with tremendous synthesis potential of carbohydrate active enzymes and secondary metabolites.</title>
        <authorList>
            <person name="Sorensen T."/>
        </authorList>
    </citation>
    <scope>NUCLEOTIDE SEQUENCE [LARGE SCALE GENOMIC DNA]</scope>
    <source>
        <strain evidence="2 3">CBS 135458</strain>
    </source>
</reference>
<accession>A0ABR1T4E8</accession>
<evidence type="ECO:0000313" key="3">
    <source>
        <dbReference type="Proteomes" id="UP001480595"/>
    </source>
</evidence>
<name>A0ABR1T4E8_9PEZI</name>
<dbReference type="Proteomes" id="UP001480595">
    <property type="component" value="Unassembled WGS sequence"/>
</dbReference>
<feature type="region of interest" description="Disordered" evidence="1">
    <location>
        <begin position="1"/>
        <end position="51"/>
    </location>
</feature>
<protein>
    <submittedName>
        <fullName evidence="2">Uncharacterized protein</fullName>
    </submittedName>
</protein>
<dbReference type="RefSeq" id="XP_066709015.1">
    <property type="nucleotide sequence ID" value="XM_066865886.1"/>
</dbReference>
<evidence type="ECO:0000313" key="2">
    <source>
        <dbReference type="EMBL" id="KAK8041470.1"/>
    </source>
</evidence>
<keyword evidence="3" id="KW-1185">Reference proteome</keyword>
<dbReference type="GeneID" id="92098949"/>
<sequence length="73" mass="8378">MKQFTNRISRTPHHHEPQTEPQHQQLKGQSKPGGLHDAEDSATPPELHFTYQGLPPNARLVTDFLFYFNTHSS</sequence>
<gene>
    <name evidence="2" type="ORF">PG994_014477</name>
</gene>
<organism evidence="2 3">
    <name type="scientific">Apiospora phragmitis</name>
    <dbReference type="NCBI Taxonomy" id="2905665"/>
    <lineage>
        <taxon>Eukaryota</taxon>
        <taxon>Fungi</taxon>
        <taxon>Dikarya</taxon>
        <taxon>Ascomycota</taxon>
        <taxon>Pezizomycotina</taxon>
        <taxon>Sordariomycetes</taxon>
        <taxon>Xylariomycetidae</taxon>
        <taxon>Amphisphaeriales</taxon>
        <taxon>Apiosporaceae</taxon>
        <taxon>Apiospora</taxon>
    </lineage>
</organism>